<protein>
    <submittedName>
        <fullName evidence="4">BolA-like protein 3</fullName>
    </submittedName>
</protein>
<evidence type="ECO:0000256" key="1">
    <source>
        <dbReference type="ARBA" id="ARBA00005578"/>
    </source>
</evidence>
<reference evidence="4 5" key="1">
    <citation type="journal article" date="2018" name="BMC Genomics">
        <title>Comparative genome analyses reveal sequence features reflecting distinct modes of host-adaptation between dicot and monocot powdery mildew.</title>
        <authorList>
            <person name="Wu Y."/>
            <person name="Ma X."/>
            <person name="Pan Z."/>
            <person name="Kale S.D."/>
            <person name="Song Y."/>
            <person name="King H."/>
            <person name="Zhang Q."/>
            <person name="Presley C."/>
            <person name="Deng X."/>
            <person name="Wei C.I."/>
            <person name="Xiao S."/>
        </authorList>
    </citation>
    <scope>NUCLEOTIDE SEQUENCE [LARGE SCALE GENOMIC DNA]</scope>
    <source>
        <strain evidence="4">UMSG2</strain>
    </source>
</reference>
<accession>A0A420I052</accession>
<gene>
    <name evidence="4" type="ORF">OnM2_028033</name>
</gene>
<sequence>MTTTSTTTTTTTTSQIDSEHENNTSSSSSVVPPPALVPPEYLNAAEKEIYHHLVQELKPTSLDVRDISGGCGSTYAIEIVSHRFTGLTLVQQQKLVYVALRDMIKNWHGVRIQTSPP</sequence>
<name>A0A420I052_9PEZI</name>
<organism evidence="4 5">
    <name type="scientific">Erysiphe neolycopersici</name>
    <dbReference type="NCBI Taxonomy" id="212602"/>
    <lineage>
        <taxon>Eukaryota</taxon>
        <taxon>Fungi</taxon>
        <taxon>Dikarya</taxon>
        <taxon>Ascomycota</taxon>
        <taxon>Pezizomycotina</taxon>
        <taxon>Leotiomycetes</taxon>
        <taxon>Erysiphales</taxon>
        <taxon>Erysiphaceae</taxon>
        <taxon>Erysiphe</taxon>
    </lineage>
</organism>
<evidence type="ECO:0000256" key="3">
    <source>
        <dbReference type="SAM" id="MobiDB-lite"/>
    </source>
</evidence>
<comment type="caution">
    <text evidence="4">The sequence shown here is derived from an EMBL/GenBank/DDBJ whole genome shotgun (WGS) entry which is preliminary data.</text>
</comment>
<dbReference type="OrthoDB" id="203381at2759"/>
<dbReference type="PANTHER" id="PTHR46188">
    <property type="entry name" value="BOLA-LIKE PROTEIN 3"/>
    <property type="match status" value="1"/>
</dbReference>
<dbReference type="SUPFAM" id="SSF82657">
    <property type="entry name" value="BolA-like"/>
    <property type="match status" value="1"/>
</dbReference>
<dbReference type="InterPro" id="IPR052275">
    <property type="entry name" value="Mt_Fe-S_assembly_factor"/>
</dbReference>
<evidence type="ECO:0000256" key="2">
    <source>
        <dbReference type="RuleBase" id="RU003860"/>
    </source>
</evidence>
<keyword evidence="5" id="KW-1185">Reference proteome</keyword>
<evidence type="ECO:0000313" key="5">
    <source>
        <dbReference type="Proteomes" id="UP000286134"/>
    </source>
</evidence>
<comment type="similarity">
    <text evidence="1 2">Belongs to the BolA/IbaG family.</text>
</comment>
<dbReference type="PANTHER" id="PTHR46188:SF1">
    <property type="entry name" value="BOLA-LIKE PROTEIN 3"/>
    <property type="match status" value="1"/>
</dbReference>
<dbReference type="Gene3D" id="3.30.300.90">
    <property type="entry name" value="BolA-like"/>
    <property type="match status" value="1"/>
</dbReference>
<evidence type="ECO:0000313" key="4">
    <source>
        <dbReference type="EMBL" id="RKF63069.1"/>
    </source>
</evidence>
<dbReference type="Pfam" id="PF01722">
    <property type="entry name" value="BolA"/>
    <property type="match status" value="1"/>
</dbReference>
<dbReference type="InterPro" id="IPR002634">
    <property type="entry name" value="BolA"/>
</dbReference>
<dbReference type="EMBL" id="MCFK01002821">
    <property type="protein sequence ID" value="RKF63069.1"/>
    <property type="molecule type" value="Genomic_DNA"/>
</dbReference>
<dbReference type="GO" id="GO:0005759">
    <property type="term" value="C:mitochondrial matrix"/>
    <property type="evidence" value="ECO:0007669"/>
    <property type="project" value="TreeGrafter"/>
</dbReference>
<dbReference type="STRING" id="212602.A0A420I052"/>
<proteinExistence type="inferred from homology"/>
<dbReference type="InterPro" id="IPR036065">
    <property type="entry name" value="BolA-like_sf"/>
</dbReference>
<dbReference type="Proteomes" id="UP000286134">
    <property type="component" value="Unassembled WGS sequence"/>
</dbReference>
<dbReference type="AlphaFoldDB" id="A0A420I052"/>
<feature type="region of interest" description="Disordered" evidence="3">
    <location>
        <begin position="1"/>
        <end position="38"/>
    </location>
</feature>
<feature type="compositionally biased region" description="Low complexity" evidence="3">
    <location>
        <begin position="1"/>
        <end position="14"/>
    </location>
</feature>